<evidence type="ECO:0000259" key="2">
    <source>
        <dbReference type="Pfam" id="PF18932"/>
    </source>
</evidence>
<dbReference type="AlphaFoldDB" id="A0A512C249"/>
<feature type="region of interest" description="Disordered" evidence="1">
    <location>
        <begin position="20"/>
        <end position="43"/>
    </location>
</feature>
<dbReference type="Proteomes" id="UP000321085">
    <property type="component" value="Unassembled WGS sequence"/>
</dbReference>
<organism evidence="3 4">
    <name type="scientific">Microvirga aerophila</name>
    <dbReference type="NCBI Taxonomy" id="670291"/>
    <lineage>
        <taxon>Bacteria</taxon>
        <taxon>Pseudomonadati</taxon>
        <taxon>Pseudomonadota</taxon>
        <taxon>Alphaproteobacteria</taxon>
        <taxon>Hyphomicrobiales</taxon>
        <taxon>Methylobacteriaceae</taxon>
        <taxon>Microvirga</taxon>
    </lineage>
</organism>
<gene>
    <name evidence="3" type="ORF">MAE02_59910</name>
</gene>
<proteinExistence type="predicted"/>
<comment type="caution">
    <text evidence="3">The sequence shown here is derived from an EMBL/GenBank/DDBJ whole genome shotgun (WGS) entry which is preliminary data.</text>
</comment>
<keyword evidence="4" id="KW-1185">Reference proteome</keyword>
<dbReference type="Pfam" id="PF18932">
    <property type="entry name" value="DUF5681"/>
    <property type="match status" value="1"/>
</dbReference>
<dbReference type="RefSeq" id="WP_338067383.1">
    <property type="nucleotide sequence ID" value="NZ_QOIO01000077.1"/>
</dbReference>
<dbReference type="InterPro" id="IPR043736">
    <property type="entry name" value="DUF5681"/>
</dbReference>
<dbReference type="EMBL" id="BJYU01000178">
    <property type="protein sequence ID" value="GEO18295.1"/>
    <property type="molecule type" value="Genomic_DNA"/>
</dbReference>
<reference evidence="3 4" key="1">
    <citation type="submission" date="2019-07" db="EMBL/GenBank/DDBJ databases">
        <title>Whole genome shotgun sequence of Microvirga aerophila NBRC 106136.</title>
        <authorList>
            <person name="Hosoyama A."/>
            <person name="Uohara A."/>
            <person name="Ohji S."/>
            <person name="Ichikawa N."/>
        </authorList>
    </citation>
    <scope>NUCLEOTIDE SEQUENCE [LARGE SCALE GENOMIC DNA]</scope>
    <source>
        <strain evidence="3 4">NBRC 106136</strain>
    </source>
</reference>
<evidence type="ECO:0000313" key="3">
    <source>
        <dbReference type="EMBL" id="GEO18295.1"/>
    </source>
</evidence>
<protein>
    <recommendedName>
        <fullName evidence="2">DUF5681 domain-containing protein</fullName>
    </recommendedName>
</protein>
<sequence>MWYYSTTYLEYDTTVSEMRKNGENTRGKPFQQGNPGRPKGSRNRTTLALEALLDGEAEAITRKAVEMALEGDVTAMRLVMDRIMPPRKERPIMFTMPKMETAGDAVKATAALVDAVANGDITPGEAGELSKLVDGFTKAVELHEIQQRLDKLEAVQGQK</sequence>
<name>A0A512C249_9HYPH</name>
<feature type="domain" description="DUF5681" evidence="2">
    <location>
        <begin position="31"/>
        <end position="86"/>
    </location>
</feature>
<evidence type="ECO:0000313" key="4">
    <source>
        <dbReference type="Proteomes" id="UP000321085"/>
    </source>
</evidence>
<accession>A0A512C249</accession>
<evidence type="ECO:0000256" key="1">
    <source>
        <dbReference type="SAM" id="MobiDB-lite"/>
    </source>
</evidence>